<accession>A0A951UW36</accession>
<reference evidence="2" key="2">
    <citation type="journal article" date="2022" name="Microbiol. Resour. Announc.">
        <title>Metagenome Sequencing to Explore Phylogenomics of Terrestrial Cyanobacteria.</title>
        <authorList>
            <person name="Ward R.D."/>
            <person name="Stajich J.E."/>
            <person name="Johansen J.R."/>
            <person name="Huntemann M."/>
            <person name="Clum A."/>
            <person name="Foster B."/>
            <person name="Foster B."/>
            <person name="Roux S."/>
            <person name="Palaniappan K."/>
            <person name="Varghese N."/>
            <person name="Mukherjee S."/>
            <person name="Reddy T.B.K."/>
            <person name="Daum C."/>
            <person name="Copeland A."/>
            <person name="Chen I.A."/>
            <person name="Ivanova N.N."/>
            <person name="Kyrpides N.C."/>
            <person name="Shapiro N."/>
            <person name="Eloe-Fadrosh E.A."/>
            <person name="Pietrasiak N."/>
        </authorList>
    </citation>
    <scope>NUCLEOTIDE SEQUENCE</scope>
    <source>
        <strain evidence="2">GSE-NOS-MK-12-04C</strain>
    </source>
</reference>
<sequence>MPQTNIIWMQPAWIEKATSWIDNELYRQGIKRTGSIEQPHIRHWSTVLKIPTNIGDIYFKAVIPELAYESTLTQTLSDWYPQCMPQILAIAREDGWLLMSDGGIRLRETLKTEDDIQHWQVILPIYAELQKKSAQHLDELLSLGVPDRRLAVLPFLYRKLLNSHEVLATNQPGGLSLFECQRLQDTVDLFTSLCEQLAAFDLPETLHHGDLHDGNVFIRDGHYMFFDWGDSSISHPFFTIQNTYASLKRTLGLEKSSPWFERLRDFYLESWAEYQAREKLEVAFEIAEQLSSILDALRWLPVLSNMDEATRNKYIGAVPSLLREFLSTTQV</sequence>
<dbReference type="AlphaFoldDB" id="A0A951UW36"/>
<evidence type="ECO:0000313" key="2">
    <source>
        <dbReference type="EMBL" id="MBW4671366.1"/>
    </source>
</evidence>
<gene>
    <name evidence="2" type="ORF">KME60_29080</name>
</gene>
<reference evidence="2" key="1">
    <citation type="submission" date="2021-05" db="EMBL/GenBank/DDBJ databases">
        <authorList>
            <person name="Pietrasiak N."/>
            <person name="Ward R."/>
            <person name="Stajich J.E."/>
            <person name="Kurbessoian T."/>
        </authorList>
    </citation>
    <scope>NUCLEOTIDE SEQUENCE</scope>
    <source>
        <strain evidence="2">GSE-NOS-MK-12-04C</strain>
    </source>
</reference>
<evidence type="ECO:0000259" key="1">
    <source>
        <dbReference type="Pfam" id="PF01636"/>
    </source>
</evidence>
<feature type="domain" description="Aminoglycoside phosphotransferase" evidence="1">
    <location>
        <begin position="178"/>
        <end position="274"/>
    </location>
</feature>
<evidence type="ECO:0000313" key="3">
    <source>
        <dbReference type="Proteomes" id="UP000729701"/>
    </source>
</evidence>
<protein>
    <submittedName>
        <fullName evidence="2">Aminoglycoside phosphotransferase family protein</fullName>
    </submittedName>
</protein>
<dbReference type="EMBL" id="JAHHGZ010000043">
    <property type="protein sequence ID" value="MBW4671366.1"/>
    <property type="molecule type" value="Genomic_DNA"/>
</dbReference>
<dbReference type="Gene3D" id="3.90.1200.10">
    <property type="match status" value="1"/>
</dbReference>
<dbReference type="InterPro" id="IPR011009">
    <property type="entry name" value="Kinase-like_dom_sf"/>
</dbReference>
<dbReference type="Pfam" id="PF01636">
    <property type="entry name" value="APH"/>
    <property type="match status" value="1"/>
</dbReference>
<dbReference type="InterPro" id="IPR002575">
    <property type="entry name" value="Aminoglycoside_PTrfase"/>
</dbReference>
<proteinExistence type="predicted"/>
<dbReference type="SUPFAM" id="SSF56112">
    <property type="entry name" value="Protein kinase-like (PK-like)"/>
    <property type="match status" value="1"/>
</dbReference>
<name>A0A951UW36_9CYAN</name>
<dbReference type="Proteomes" id="UP000729701">
    <property type="component" value="Unassembled WGS sequence"/>
</dbReference>
<organism evidence="2 3">
    <name type="scientific">Cyanomargarita calcarea GSE-NOS-MK-12-04C</name>
    <dbReference type="NCBI Taxonomy" id="2839659"/>
    <lineage>
        <taxon>Bacteria</taxon>
        <taxon>Bacillati</taxon>
        <taxon>Cyanobacteriota</taxon>
        <taxon>Cyanophyceae</taxon>
        <taxon>Nostocales</taxon>
        <taxon>Cyanomargaritaceae</taxon>
        <taxon>Cyanomargarita</taxon>
    </lineage>
</organism>
<comment type="caution">
    <text evidence="2">The sequence shown here is derived from an EMBL/GenBank/DDBJ whole genome shotgun (WGS) entry which is preliminary data.</text>
</comment>